<dbReference type="Gene3D" id="1.20.120.1220">
    <property type="match status" value="1"/>
</dbReference>
<comment type="catalytic activity">
    <reaction evidence="9">
        <text>Typically cleaves a -Gly-|-Phe- bond to release an N-terminal, basic peptide of 5-8 residues from type IV prepilin, and then N-methylates the new N-terminal amino group, the methyl donor being S-adenosyl-L-methionine.</text>
        <dbReference type="EC" id="3.4.23.43"/>
    </reaction>
</comment>
<evidence type="ECO:0000256" key="4">
    <source>
        <dbReference type="ARBA" id="ARBA00022519"/>
    </source>
</evidence>
<comment type="caution">
    <text evidence="13">The sequence shown here is derived from an EMBL/GenBank/DDBJ whole genome shotgun (WGS) entry which is preliminary data.</text>
</comment>
<evidence type="ECO:0000313" key="14">
    <source>
        <dbReference type="Proteomes" id="UP000270342"/>
    </source>
</evidence>
<evidence type="ECO:0000256" key="2">
    <source>
        <dbReference type="ARBA" id="ARBA00005801"/>
    </source>
</evidence>
<keyword evidence="14" id="KW-1185">Reference proteome</keyword>
<keyword evidence="9" id="KW-0378">Hydrolase</keyword>
<dbReference type="InterPro" id="IPR000045">
    <property type="entry name" value="Prepilin_IV_endopep_pep"/>
</dbReference>
<dbReference type="PRINTS" id="PR00864">
    <property type="entry name" value="PREPILNPTASE"/>
</dbReference>
<evidence type="ECO:0000256" key="6">
    <source>
        <dbReference type="ARBA" id="ARBA00022989"/>
    </source>
</evidence>
<evidence type="ECO:0000256" key="10">
    <source>
        <dbReference type="SAM" id="Phobius"/>
    </source>
</evidence>
<dbReference type="RefSeq" id="WP_121089025.1">
    <property type="nucleotide sequence ID" value="NZ_RBZU01000011.1"/>
</dbReference>
<evidence type="ECO:0000259" key="12">
    <source>
        <dbReference type="Pfam" id="PF06750"/>
    </source>
</evidence>
<evidence type="ECO:0000256" key="5">
    <source>
        <dbReference type="ARBA" id="ARBA00022692"/>
    </source>
</evidence>
<keyword evidence="9" id="KW-0645">Protease</keyword>
<protein>
    <recommendedName>
        <fullName evidence="9">Prepilin leader peptidase/N-methyltransferase</fullName>
        <ecNumber evidence="9">2.1.1.-</ecNumber>
        <ecNumber evidence="9">3.4.23.43</ecNumber>
    </recommendedName>
</protein>
<keyword evidence="3" id="KW-1003">Cell membrane</keyword>
<dbReference type="InterPro" id="IPR010627">
    <property type="entry name" value="Prepilin_pept_A24_N"/>
</dbReference>
<keyword evidence="4" id="KW-0997">Cell inner membrane</keyword>
<dbReference type="Pfam" id="PF01478">
    <property type="entry name" value="Peptidase_A24"/>
    <property type="match status" value="1"/>
</dbReference>
<reference evidence="13 14" key="1">
    <citation type="submission" date="2018-10" db="EMBL/GenBank/DDBJ databases">
        <title>Robbsia sp. DHC34, isolated from soil.</title>
        <authorList>
            <person name="Gao Z.-H."/>
            <person name="Qiu L.-H."/>
        </authorList>
    </citation>
    <scope>NUCLEOTIDE SEQUENCE [LARGE SCALE GENOMIC DNA]</scope>
    <source>
        <strain evidence="13 14">DHC34</strain>
    </source>
</reference>
<name>A0A494XCN7_9BURK</name>
<dbReference type="Pfam" id="PF06750">
    <property type="entry name" value="A24_N_bact"/>
    <property type="match status" value="1"/>
</dbReference>
<feature type="domain" description="Prepilin type IV endopeptidase peptidase" evidence="11">
    <location>
        <begin position="156"/>
        <end position="264"/>
    </location>
</feature>
<gene>
    <name evidence="13" type="ORF">D7S86_21130</name>
</gene>
<feature type="transmembrane region" description="Helical" evidence="10">
    <location>
        <begin position="280"/>
        <end position="299"/>
    </location>
</feature>
<comment type="function">
    <text evidence="9">Plays an essential role in type IV pili and type II pseudopili formation by proteolytically removing the leader sequence from substrate proteins and subsequently monomethylating the alpha-amino group of the newly exposed N-terminal phenylalanine.</text>
</comment>
<comment type="subcellular location">
    <subcellularLocation>
        <location evidence="1">Cell inner membrane</location>
        <topology evidence="1">Multi-pass membrane protein</topology>
    </subcellularLocation>
    <subcellularLocation>
        <location evidence="9">Cell membrane</location>
        <topology evidence="9">Multi-pass membrane protein</topology>
    </subcellularLocation>
</comment>
<dbReference type="InterPro" id="IPR050882">
    <property type="entry name" value="Prepilin_peptidase/N-MTase"/>
</dbReference>
<feature type="transmembrane region" description="Helical" evidence="10">
    <location>
        <begin position="20"/>
        <end position="39"/>
    </location>
</feature>
<dbReference type="OrthoDB" id="9789291at2"/>
<evidence type="ECO:0000256" key="9">
    <source>
        <dbReference type="RuleBase" id="RU003794"/>
    </source>
</evidence>
<feature type="transmembrane region" description="Helical" evidence="10">
    <location>
        <begin position="201"/>
        <end position="222"/>
    </location>
</feature>
<feature type="transmembrane region" description="Helical" evidence="10">
    <location>
        <begin position="242"/>
        <end position="268"/>
    </location>
</feature>
<keyword evidence="9" id="KW-0808">Transferase</keyword>
<keyword evidence="9" id="KW-0511">Multifunctional enzyme</keyword>
<feature type="domain" description="Prepilin peptidase A24 N-terminal" evidence="12">
    <location>
        <begin position="27"/>
        <end position="145"/>
    </location>
</feature>
<organism evidence="13 14">
    <name type="scientific">Pararobbsia silviterrae</name>
    <dbReference type="NCBI Taxonomy" id="1792498"/>
    <lineage>
        <taxon>Bacteria</taxon>
        <taxon>Pseudomonadati</taxon>
        <taxon>Pseudomonadota</taxon>
        <taxon>Betaproteobacteria</taxon>
        <taxon>Burkholderiales</taxon>
        <taxon>Burkholderiaceae</taxon>
        <taxon>Pararobbsia</taxon>
    </lineage>
</organism>
<dbReference type="GO" id="GO:0006465">
    <property type="term" value="P:signal peptide processing"/>
    <property type="evidence" value="ECO:0007669"/>
    <property type="project" value="TreeGrafter"/>
</dbReference>
<dbReference type="EC" id="2.1.1.-" evidence="9"/>
<evidence type="ECO:0000259" key="11">
    <source>
        <dbReference type="Pfam" id="PF01478"/>
    </source>
</evidence>
<evidence type="ECO:0000256" key="3">
    <source>
        <dbReference type="ARBA" id="ARBA00022475"/>
    </source>
</evidence>
<feature type="transmembrane region" description="Helical" evidence="10">
    <location>
        <begin position="149"/>
        <end position="167"/>
    </location>
</feature>
<dbReference type="GO" id="GO:0004190">
    <property type="term" value="F:aspartic-type endopeptidase activity"/>
    <property type="evidence" value="ECO:0007669"/>
    <property type="project" value="UniProtKB-EC"/>
</dbReference>
<dbReference type="GO" id="GO:0008168">
    <property type="term" value="F:methyltransferase activity"/>
    <property type="evidence" value="ECO:0007669"/>
    <property type="project" value="UniProtKB-KW"/>
</dbReference>
<dbReference type="Proteomes" id="UP000270342">
    <property type="component" value="Unassembled WGS sequence"/>
</dbReference>
<dbReference type="AlphaFoldDB" id="A0A494XCN7"/>
<evidence type="ECO:0000313" key="13">
    <source>
        <dbReference type="EMBL" id="RKP48525.1"/>
    </source>
</evidence>
<keyword evidence="7 10" id="KW-0472">Membrane</keyword>
<dbReference type="GO" id="GO:0032259">
    <property type="term" value="P:methylation"/>
    <property type="evidence" value="ECO:0007669"/>
    <property type="project" value="UniProtKB-KW"/>
</dbReference>
<sequence>MLNGLLLFFDDFARLPPAVQYAFVVAFGLVIGSFVTVVVHRLPIMLERDWQATVETYLDEAQNHRAPDAVPARTAAPHGSSYNLMRPGSRCDACGHGLRAWENIPVLSYLVLRGRCSACHAPISARYPLIELSTGLIAALAWWRFGPGMLAVAAFAFGAVSLTLACIDWDTRLLPDSITLPFLWAGLLVNLNPTFAMLGDAVIGAAAGYLFLWAIYWGFWWLRGIEGIGLGDLKLFAAIGAWLGWGALVQVLVLASLGGAIVGVALLATRRLRRDEPLPFGPFLAIAACVTLFVGTPLWPMMSLHGLGGLGG</sequence>
<comment type="similarity">
    <text evidence="2 8">Belongs to the peptidase A24 family.</text>
</comment>
<evidence type="ECO:0000256" key="8">
    <source>
        <dbReference type="RuleBase" id="RU003793"/>
    </source>
</evidence>
<keyword evidence="6 10" id="KW-1133">Transmembrane helix</keyword>
<keyword evidence="5 9" id="KW-0812">Transmembrane</keyword>
<dbReference type="PANTHER" id="PTHR30487">
    <property type="entry name" value="TYPE 4 PREPILIN-LIKE PROTEINS LEADER PEPTIDE-PROCESSING ENZYME"/>
    <property type="match status" value="1"/>
</dbReference>
<keyword evidence="9" id="KW-0489">Methyltransferase</keyword>
<dbReference type="PANTHER" id="PTHR30487:SF0">
    <property type="entry name" value="PREPILIN LEADER PEPTIDASE_N-METHYLTRANSFERASE-RELATED"/>
    <property type="match status" value="1"/>
</dbReference>
<dbReference type="EC" id="3.4.23.43" evidence="9"/>
<evidence type="ECO:0000256" key="1">
    <source>
        <dbReference type="ARBA" id="ARBA00004429"/>
    </source>
</evidence>
<dbReference type="GO" id="GO:0005886">
    <property type="term" value="C:plasma membrane"/>
    <property type="evidence" value="ECO:0007669"/>
    <property type="project" value="UniProtKB-SubCell"/>
</dbReference>
<dbReference type="EMBL" id="RBZU01000011">
    <property type="protein sequence ID" value="RKP48525.1"/>
    <property type="molecule type" value="Genomic_DNA"/>
</dbReference>
<accession>A0A494XCN7</accession>
<dbReference type="InterPro" id="IPR014032">
    <property type="entry name" value="Peptidase_A24A_bac"/>
</dbReference>
<proteinExistence type="inferred from homology"/>
<evidence type="ECO:0000256" key="7">
    <source>
        <dbReference type="ARBA" id="ARBA00023136"/>
    </source>
</evidence>